<dbReference type="EMBL" id="KK914202">
    <property type="protein sequence ID" value="KDP46964.1"/>
    <property type="molecule type" value="Genomic_DNA"/>
</dbReference>
<protein>
    <recommendedName>
        <fullName evidence="3">DUF4283 domain-containing protein</fullName>
    </recommendedName>
</protein>
<evidence type="ECO:0000313" key="2">
    <source>
        <dbReference type="Proteomes" id="UP000027138"/>
    </source>
</evidence>
<evidence type="ECO:0008006" key="3">
    <source>
        <dbReference type="Google" id="ProtNLM"/>
    </source>
</evidence>
<dbReference type="Proteomes" id="UP000027138">
    <property type="component" value="Unassembled WGS sequence"/>
</dbReference>
<dbReference type="OrthoDB" id="1000188at2759"/>
<name>A0A067LQT5_JATCU</name>
<organism evidence="1 2">
    <name type="scientific">Jatropha curcas</name>
    <name type="common">Barbados nut</name>
    <dbReference type="NCBI Taxonomy" id="180498"/>
    <lineage>
        <taxon>Eukaryota</taxon>
        <taxon>Viridiplantae</taxon>
        <taxon>Streptophyta</taxon>
        <taxon>Embryophyta</taxon>
        <taxon>Tracheophyta</taxon>
        <taxon>Spermatophyta</taxon>
        <taxon>Magnoliopsida</taxon>
        <taxon>eudicotyledons</taxon>
        <taxon>Gunneridae</taxon>
        <taxon>Pentapetalae</taxon>
        <taxon>rosids</taxon>
        <taxon>fabids</taxon>
        <taxon>Malpighiales</taxon>
        <taxon>Euphorbiaceae</taxon>
        <taxon>Crotonoideae</taxon>
        <taxon>Jatropheae</taxon>
        <taxon>Jatropha</taxon>
    </lineage>
</organism>
<accession>A0A067LQT5</accession>
<keyword evidence="2" id="KW-1185">Reference proteome</keyword>
<gene>
    <name evidence="1" type="ORF">JCGZ_07981</name>
</gene>
<dbReference type="AlphaFoldDB" id="A0A067LQT5"/>
<proteinExistence type="predicted"/>
<sequence length="100" mass="11597">MDDDEMPILQSLTLVISMESDFCMVGRFLTGRNINFPAMRNTMATLRRPGRVICIEDLGRIFFVQFSVSWTFDELETEDYGSSTTICCYSIHFKRVRILP</sequence>
<reference evidence="1 2" key="1">
    <citation type="journal article" date="2014" name="PLoS ONE">
        <title>Global Analysis of Gene Expression Profiles in Physic Nut (Jatropha curcas L.) Seedlings Exposed to Salt Stress.</title>
        <authorList>
            <person name="Zhang L."/>
            <person name="Zhang C."/>
            <person name="Wu P."/>
            <person name="Chen Y."/>
            <person name="Li M."/>
            <person name="Jiang H."/>
            <person name="Wu G."/>
        </authorList>
    </citation>
    <scope>NUCLEOTIDE SEQUENCE [LARGE SCALE GENOMIC DNA]</scope>
    <source>
        <strain evidence="2">cv. GZQX0401</strain>
        <tissue evidence="1">Young leaves</tissue>
    </source>
</reference>
<evidence type="ECO:0000313" key="1">
    <source>
        <dbReference type="EMBL" id="KDP46964.1"/>
    </source>
</evidence>